<feature type="compositionally biased region" description="Acidic residues" evidence="2">
    <location>
        <begin position="666"/>
        <end position="679"/>
    </location>
</feature>
<evidence type="ECO:0000256" key="2">
    <source>
        <dbReference type="SAM" id="MobiDB-lite"/>
    </source>
</evidence>
<reference evidence="5" key="1">
    <citation type="submission" date="2024-03" db="EMBL/GenBank/DDBJ databases">
        <title>WGS assembly of Saponaria officinalis var. Norfolk2.</title>
        <authorList>
            <person name="Jenkins J."/>
            <person name="Shu S."/>
            <person name="Grimwood J."/>
            <person name="Barry K."/>
            <person name="Goodstein D."/>
            <person name="Schmutz J."/>
            <person name="Leebens-Mack J."/>
            <person name="Osbourn A."/>
        </authorList>
    </citation>
    <scope>NUCLEOTIDE SEQUENCE [LARGE SCALE GENOMIC DNA]</scope>
    <source>
        <strain evidence="5">JIC</strain>
    </source>
</reference>
<evidence type="ECO:0000313" key="5">
    <source>
        <dbReference type="EMBL" id="KAK9757402.1"/>
    </source>
</evidence>
<dbReference type="PANTHER" id="PTHR46481">
    <property type="entry name" value="ZINC FINGER BED DOMAIN-CONTAINING PROTEIN 4"/>
    <property type="match status" value="1"/>
</dbReference>
<organism evidence="5 6">
    <name type="scientific">Saponaria officinalis</name>
    <name type="common">Common soapwort</name>
    <name type="synonym">Lychnis saponaria</name>
    <dbReference type="NCBI Taxonomy" id="3572"/>
    <lineage>
        <taxon>Eukaryota</taxon>
        <taxon>Viridiplantae</taxon>
        <taxon>Streptophyta</taxon>
        <taxon>Embryophyta</taxon>
        <taxon>Tracheophyta</taxon>
        <taxon>Spermatophyta</taxon>
        <taxon>Magnoliopsida</taxon>
        <taxon>eudicotyledons</taxon>
        <taxon>Gunneridae</taxon>
        <taxon>Pentapetalae</taxon>
        <taxon>Caryophyllales</taxon>
        <taxon>Caryophyllaceae</taxon>
        <taxon>Caryophylleae</taxon>
        <taxon>Saponaria</taxon>
    </lineage>
</organism>
<keyword evidence="6" id="KW-1185">Reference proteome</keyword>
<dbReference type="PANTHER" id="PTHR46481:SF6">
    <property type="entry name" value="ZINC FINGER BED DOMAIN-CONTAINING PROTEIN RICESLEEPER 2-LIKE"/>
    <property type="match status" value="1"/>
</dbReference>
<dbReference type="GO" id="GO:0003677">
    <property type="term" value="F:DNA binding"/>
    <property type="evidence" value="ECO:0007669"/>
    <property type="project" value="UniProtKB-KW"/>
</dbReference>
<dbReference type="InterPro" id="IPR025525">
    <property type="entry name" value="hAT-like_transposase_RNase-H"/>
</dbReference>
<protein>
    <recommendedName>
        <fullName evidence="7">BED-type domain-containing protein</fullName>
    </recommendedName>
</protein>
<feature type="domain" description="HAT C-terminal dimerisation" evidence="3">
    <location>
        <begin position="565"/>
        <end position="647"/>
    </location>
</feature>
<keyword evidence="1" id="KW-0238">DNA-binding</keyword>
<dbReference type="Proteomes" id="UP001443914">
    <property type="component" value="Unassembled WGS sequence"/>
</dbReference>
<dbReference type="SMART" id="SM00614">
    <property type="entry name" value="ZnF_BED"/>
    <property type="match status" value="1"/>
</dbReference>
<dbReference type="InterPro" id="IPR012337">
    <property type="entry name" value="RNaseH-like_sf"/>
</dbReference>
<dbReference type="EMBL" id="JBDFQZ010000001">
    <property type="protein sequence ID" value="KAK9757402.1"/>
    <property type="molecule type" value="Genomic_DNA"/>
</dbReference>
<dbReference type="Pfam" id="PF05699">
    <property type="entry name" value="Dimer_Tnp_hAT"/>
    <property type="match status" value="1"/>
</dbReference>
<evidence type="ECO:0000313" key="6">
    <source>
        <dbReference type="Proteomes" id="UP001443914"/>
    </source>
</evidence>
<evidence type="ECO:0000259" key="4">
    <source>
        <dbReference type="Pfam" id="PF14372"/>
    </source>
</evidence>
<proteinExistence type="predicted"/>
<name>A0AAW1NFU8_SAPOF</name>
<dbReference type="SUPFAM" id="SSF53098">
    <property type="entry name" value="Ribonuclease H-like"/>
    <property type="match status" value="1"/>
</dbReference>
<evidence type="ECO:0000259" key="3">
    <source>
        <dbReference type="Pfam" id="PF05699"/>
    </source>
</evidence>
<dbReference type="InterPro" id="IPR052035">
    <property type="entry name" value="ZnF_BED_domain_contain"/>
</dbReference>
<dbReference type="InterPro" id="IPR008906">
    <property type="entry name" value="HATC_C_dom"/>
</dbReference>
<dbReference type="Pfam" id="PF14372">
    <property type="entry name" value="hAT-like_RNase-H"/>
    <property type="match status" value="1"/>
</dbReference>
<gene>
    <name evidence="5" type="ORF">RND81_01G160200</name>
</gene>
<evidence type="ECO:0008006" key="7">
    <source>
        <dbReference type="Google" id="ProtNLM"/>
    </source>
</evidence>
<feature type="region of interest" description="Disordered" evidence="2">
    <location>
        <begin position="664"/>
        <end position="685"/>
    </location>
</feature>
<sequence>MAEGTANKPVELDAEKPVDVDATQENTTPCNRKGRKLKSRVWREMTREVSPTGEVRATCIYCKQVFNANSGNGTSHLNRHMKKCPLRFNHDIKNFCIAGSPSNTGVHSMSLLNPNVNLDEIRRAICVYVVAGSHPFTTCEEAGFRFMTSVMCPQYTNVSRHTLKRDALKYYNEERRQIEDDLQKAPGRICFTTDNWRSDHTHDEYMCITAHWVDCDWKLQKRIIKFAALSPPFDGISLADEITFCLGQWKIAHKVFSFTVDNASYNDSMINSLRTHFMRKHVLVSNGDFFHMRCSAHIINLVVQAGLNLIDSVVVKIRSVVKHLSHSIPKRKKFYEVAHSTYGLNTTKKLRGDTCIRWNSTYLMLDRYLYFKDVLDNFVSKDKDIKVFNLSSEEWKKVNELHKFLKVFYDVTNSFSASNTPTANVYFHGVWKIHKKLNDVYNSPSNFLYDMVSVMHEKFNKYWSEYNLVLSCAAVLDPRFKLERVEYCYEKLYGEIYAKEMIETVKTTIFELYKEYKDVFGESSRSVRNTSNHDHALGVNGEMEDDGDYAAFLSKKRKIDADKSELELYLEEKNMDLNKDMNVLLYWKKQSERFSCLSCLARDILTVPVSTVPSESAFSMGKKLINPWRSSLSSRSIEALACHEDWLRARGFSSGRSSIFGYGEDVFGEDENDEEDNDEINPTMS</sequence>
<evidence type="ECO:0000256" key="1">
    <source>
        <dbReference type="ARBA" id="ARBA00023125"/>
    </source>
</evidence>
<accession>A0AAW1NFU8</accession>
<dbReference type="AlphaFoldDB" id="A0AAW1NFU8"/>
<feature type="domain" description="hAT-like transposase RNase-H fold" evidence="4">
    <location>
        <begin position="416"/>
        <end position="516"/>
    </location>
</feature>
<dbReference type="GO" id="GO:0046983">
    <property type="term" value="F:protein dimerization activity"/>
    <property type="evidence" value="ECO:0007669"/>
    <property type="project" value="InterPro"/>
</dbReference>
<comment type="caution">
    <text evidence="5">The sequence shown here is derived from an EMBL/GenBank/DDBJ whole genome shotgun (WGS) entry which is preliminary data.</text>
</comment>